<dbReference type="PANTHER" id="PTHR35011:SF2">
    <property type="entry name" value="2,3-DIKETO-L-GULONATE TRAP TRANSPORTER SMALL PERMEASE PROTEIN YIAM"/>
    <property type="match status" value="1"/>
</dbReference>
<evidence type="ECO:0000256" key="6">
    <source>
        <dbReference type="ARBA" id="ARBA00022989"/>
    </source>
</evidence>
<reference evidence="11" key="2">
    <citation type="submission" date="2023-01" db="EMBL/GenBank/DDBJ databases">
        <authorList>
            <person name="Sun Q."/>
            <person name="Evtushenko L."/>
        </authorList>
    </citation>
    <scope>NUCLEOTIDE SEQUENCE</scope>
    <source>
        <strain evidence="11">VKM B-2484</strain>
    </source>
</reference>
<dbReference type="EMBL" id="BSFJ01000020">
    <property type="protein sequence ID" value="GLK72956.1"/>
    <property type="molecule type" value="Genomic_DNA"/>
</dbReference>
<comment type="subcellular location">
    <subcellularLocation>
        <location evidence="1 9">Cell inner membrane</location>
        <topology evidence="1 9">Multi-pass membrane protein</topology>
    </subcellularLocation>
</comment>
<proteinExistence type="inferred from homology"/>
<feature type="domain" description="Tripartite ATP-independent periplasmic transporters DctQ component" evidence="10">
    <location>
        <begin position="24"/>
        <end position="142"/>
    </location>
</feature>
<dbReference type="PANTHER" id="PTHR35011">
    <property type="entry name" value="2,3-DIKETO-L-GULONATE TRAP TRANSPORTER SMALL PERMEASE PROTEIN YIAM"/>
    <property type="match status" value="1"/>
</dbReference>
<dbReference type="InterPro" id="IPR055348">
    <property type="entry name" value="DctQ"/>
</dbReference>
<comment type="similarity">
    <text evidence="8 9">Belongs to the TRAP transporter small permease family.</text>
</comment>
<evidence type="ECO:0000259" key="10">
    <source>
        <dbReference type="Pfam" id="PF04290"/>
    </source>
</evidence>
<sequence length="161" mass="18117">MLRRLWTGVEWAAKAVLILLVTAMTISCLAQVIWRYVFNDPLTWSEELARYLFVWVGYLSAWLAGTQRAHIALDAVTYLRLPGLERACLRFVEVVVLVFCGWTFYASLGFLQMTSTQPSAVLEVPMSLVYAGYSAMCALIIGDIVVGWISGERRHPALPQE</sequence>
<protein>
    <recommendedName>
        <fullName evidence="9">TRAP transporter small permease protein</fullName>
    </recommendedName>
</protein>
<dbReference type="GO" id="GO:0015740">
    <property type="term" value="P:C4-dicarboxylate transport"/>
    <property type="evidence" value="ECO:0007669"/>
    <property type="project" value="TreeGrafter"/>
</dbReference>
<keyword evidence="3" id="KW-1003">Cell membrane</keyword>
<evidence type="ECO:0000313" key="12">
    <source>
        <dbReference type="Proteomes" id="UP001143370"/>
    </source>
</evidence>
<keyword evidence="6 9" id="KW-1133">Transmembrane helix</keyword>
<keyword evidence="7 9" id="KW-0472">Membrane</keyword>
<evidence type="ECO:0000256" key="5">
    <source>
        <dbReference type="ARBA" id="ARBA00022692"/>
    </source>
</evidence>
<dbReference type="AlphaFoldDB" id="A0A9W6N0A2"/>
<comment type="caution">
    <text evidence="11">The sequence shown here is derived from an EMBL/GenBank/DDBJ whole genome shotgun (WGS) entry which is preliminary data.</text>
</comment>
<feature type="transmembrane region" description="Helical" evidence="9">
    <location>
        <begin position="48"/>
        <end position="66"/>
    </location>
</feature>
<dbReference type="PROSITE" id="PS51257">
    <property type="entry name" value="PROKAR_LIPOPROTEIN"/>
    <property type="match status" value="1"/>
</dbReference>
<evidence type="ECO:0000256" key="9">
    <source>
        <dbReference type="RuleBase" id="RU369079"/>
    </source>
</evidence>
<evidence type="ECO:0000256" key="7">
    <source>
        <dbReference type="ARBA" id="ARBA00023136"/>
    </source>
</evidence>
<evidence type="ECO:0000256" key="1">
    <source>
        <dbReference type="ARBA" id="ARBA00004429"/>
    </source>
</evidence>
<dbReference type="GO" id="GO:0005886">
    <property type="term" value="C:plasma membrane"/>
    <property type="evidence" value="ECO:0007669"/>
    <property type="project" value="UniProtKB-SubCell"/>
</dbReference>
<reference evidence="11" key="1">
    <citation type="journal article" date="2014" name="Int. J. Syst. Evol. Microbiol.">
        <title>Complete genome sequence of Corynebacterium casei LMG S-19264T (=DSM 44701T), isolated from a smear-ripened cheese.</title>
        <authorList>
            <consortium name="US DOE Joint Genome Institute (JGI-PGF)"/>
            <person name="Walter F."/>
            <person name="Albersmeier A."/>
            <person name="Kalinowski J."/>
            <person name="Ruckert C."/>
        </authorList>
    </citation>
    <scope>NUCLEOTIDE SEQUENCE</scope>
    <source>
        <strain evidence="11">VKM B-2484</strain>
    </source>
</reference>
<comment type="subunit">
    <text evidence="9">The complex comprises the extracytoplasmic solute receptor protein and the two transmembrane proteins.</text>
</comment>
<evidence type="ECO:0000256" key="4">
    <source>
        <dbReference type="ARBA" id="ARBA00022519"/>
    </source>
</evidence>
<feature type="transmembrane region" description="Helical" evidence="9">
    <location>
        <begin position="128"/>
        <end position="149"/>
    </location>
</feature>
<gene>
    <name evidence="11" type="ORF">GCM10017643_30720</name>
</gene>
<organism evidence="11 12">
    <name type="scientific">Ancylobacter dichloromethanicus</name>
    <dbReference type="NCBI Taxonomy" id="518825"/>
    <lineage>
        <taxon>Bacteria</taxon>
        <taxon>Pseudomonadati</taxon>
        <taxon>Pseudomonadota</taxon>
        <taxon>Alphaproteobacteria</taxon>
        <taxon>Hyphomicrobiales</taxon>
        <taxon>Xanthobacteraceae</taxon>
        <taxon>Ancylobacter</taxon>
    </lineage>
</organism>
<keyword evidence="4 9" id="KW-0997">Cell inner membrane</keyword>
<evidence type="ECO:0000256" key="2">
    <source>
        <dbReference type="ARBA" id="ARBA00022448"/>
    </source>
</evidence>
<dbReference type="Pfam" id="PF04290">
    <property type="entry name" value="DctQ"/>
    <property type="match status" value="1"/>
</dbReference>
<dbReference type="GO" id="GO:0022857">
    <property type="term" value="F:transmembrane transporter activity"/>
    <property type="evidence" value="ECO:0007669"/>
    <property type="project" value="UniProtKB-UniRule"/>
</dbReference>
<feature type="transmembrane region" description="Helical" evidence="9">
    <location>
        <begin position="12"/>
        <end position="36"/>
    </location>
</feature>
<dbReference type="Proteomes" id="UP001143370">
    <property type="component" value="Unassembled WGS sequence"/>
</dbReference>
<evidence type="ECO:0000313" key="11">
    <source>
        <dbReference type="EMBL" id="GLK72956.1"/>
    </source>
</evidence>
<feature type="transmembrane region" description="Helical" evidence="9">
    <location>
        <begin position="87"/>
        <end position="108"/>
    </location>
</feature>
<keyword evidence="2 9" id="KW-0813">Transport</keyword>
<dbReference type="RefSeq" id="WP_213370438.1">
    <property type="nucleotide sequence ID" value="NZ_BSFJ01000020.1"/>
</dbReference>
<keyword evidence="12" id="KW-1185">Reference proteome</keyword>
<keyword evidence="5 9" id="KW-0812">Transmembrane</keyword>
<evidence type="ECO:0000256" key="8">
    <source>
        <dbReference type="ARBA" id="ARBA00038436"/>
    </source>
</evidence>
<comment type="function">
    <text evidence="9">Part of the tripartite ATP-independent periplasmic (TRAP) transport system.</text>
</comment>
<accession>A0A9W6N0A2</accession>
<evidence type="ECO:0000256" key="3">
    <source>
        <dbReference type="ARBA" id="ARBA00022475"/>
    </source>
</evidence>
<name>A0A9W6N0A2_9HYPH</name>
<dbReference type="InterPro" id="IPR007387">
    <property type="entry name" value="TRAP_DctQ"/>
</dbReference>